<evidence type="ECO:0000313" key="3">
    <source>
        <dbReference type="Proteomes" id="UP001152519"/>
    </source>
</evidence>
<feature type="compositionally biased region" description="Basic and acidic residues" evidence="1">
    <location>
        <begin position="247"/>
        <end position="257"/>
    </location>
</feature>
<name>A0A9W4DPQ9_9ACTN</name>
<evidence type="ECO:0000313" key="2">
    <source>
        <dbReference type="EMBL" id="CAG6391281.1"/>
    </source>
</evidence>
<dbReference type="Proteomes" id="UP001152519">
    <property type="component" value="Unassembled WGS sequence"/>
</dbReference>
<dbReference type="EMBL" id="CAJSLV010000013">
    <property type="protein sequence ID" value="CAG6391281.1"/>
    <property type="molecule type" value="Genomic_DNA"/>
</dbReference>
<comment type="caution">
    <text evidence="2">The sequence shown here is derived from an EMBL/GenBank/DDBJ whole genome shotgun (WGS) entry which is preliminary data.</text>
</comment>
<feature type="region of interest" description="Disordered" evidence="1">
    <location>
        <begin position="194"/>
        <end position="219"/>
    </location>
</feature>
<dbReference type="AlphaFoldDB" id="A0A9W4DPQ9"/>
<proteinExistence type="predicted"/>
<keyword evidence="3" id="KW-1185">Reference proteome</keyword>
<protein>
    <submittedName>
        <fullName evidence="2">Uncharacterized protein</fullName>
    </submittedName>
</protein>
<feature type="region of interest" description="Disordered" evidence="1">
    <location>
        <begin position="136"/>
        <end position="166"/>
    </location>
</feature>
<feature type="compositionally biased region" description="Basic and acidic residues" evidence="1">
    <location>
        <begin position="264"/>
        <end position="284"/>
    </location>
</feature>
<gene>
    <name evidence="2" type="ORF">SCOCK_110109</name>
</gene>
<evidence type="ECO:0000256" key="1">
    <source>
        <dbReference type="SAM" id="MobiDB-lite"/>
    </source>
</evidence>
<sequence length="358" mass="38325">MVPRRLPVAERRHLVDVHLALDRVGQQLREAARLGGGLARRGGRVRERRPVAAAEQIRARPGPNAERAVREHRCERAPDQGLAGLPVVARVRDTDAAGEFVERGQPHRARRGEVDVAAPGAERGIGVEGVGGQYGVGSRQCRPQRGQVGEGGVRGRLRGGRGQVDHHDAVQPVPLAEVRQLPGYRGRLRCLGAGRHADAGPDLPVGRGQRLPYGDRQVRGQDACRDQLFRPFGQRDAGDVAAAEDQVADRGEARRAEVGQLGDAADRRGEPRRDGRGADDDRRGHGTACADDPHPQPGTVCGGRTHAFTSVRHLLRSVRGSVPSRPGKSVGRAAAGAVGRGRLIRAHGADVAVRQFSE</sequence>
<reference evidence="2" key="1">
    <citation type="submission" date="2021-05" db="EMBL/GenBank/DDBJ databases">
        <authorList>
            <person name="Arsene-Ploetze F."/>
        </authorList>
    </citation>
    <scope>NUCLEOTIDE SEQUENCE</scope>
    <source>
        <strain evidence="2">DSM 42138</strain>
    </source>
</reference>
<organism evidence="2 3">
    <name type="scientific">Actinacidiphila cocklensis</name>
    <dbReference type="NCBI Taxonomy" id="887465"/>
    <lineage>
        <taxon>Bacteria</taxon>
        <taxon>Bacillati</taxon>
        <taxon>Actinomycetota</taxon>
        <taxon>Actinomycetes</taxon>
        <taxon>Kitasatosporales</taxon>
        <taxon>Streptomycetaceae</taxon>
        <taxon>Actinacidiphila</taxon>
    </lineage>
</organism>
<accession>A0A9W4DPQ9</accession>
<feature type="region of interest" description="Disordered" evidence="1">
    <location>
        <begin position="235"/>
        <end position="299"/>
    </location>
</feature>